<feature type="compositionally biased region" description="Polar residues" evidence="1">
    <location>
        <begin position="207"/>
        <end position="222"/>
    </location>
</feature>
<feature type="compositionally biased region" description="Polar residues" evidence="1">
    <location>
        <begin position="313"/>
        <end position="323"/>
    </location>
</feature>
<feature type="compositionally biased region" description="Polar residues" evidence="1">
    <location>
        <begin position="161"/>
        <end position="176"/>
    </location>
</feature>
<feature type="compositionally biased region" description="Basic and acidic residues" evidence="1">
    <location>
        <begin position="299"/>
        <end position="309"/>
    </location>
</feature>
<feature type="transmembrane region" description="Helical" evidence="2">
    <location>
        <begin position="51"/>
        <end position="75"/>
    </location>
</feature>
<evidence type="ECO:0000256" key="2">
    <source>
        <dbReference type="SAM" id="Phobius"/>
    </source>
</evidence>
<keyword evidence="2" id="KW-1133">Transmembrane helix</keyword>
<evidence type="ECO:0000256" key="1">
    <source>
        <dbReference type="SAM" id="MobiDB-lite"/>
    </source>
</evidence>
<reference evidence="3 4" key="1">
    <citation type="submission" date="2021-05" db="EMBL/GenBank/DDBJ databases">
        <title>Genome Assembly of Synthetic Allotetraploid Brassica napus Reveals Homoeologous Exchanges between Subgenomes.</title>
        <authorList>
            <person name="Davis J.T."/>
        </authorList>
    </citation>
    <scope>NUCLEOTIDE SEQUENCE [LARGE SCALE GENOMIC DNA]</scope>
    <source>
        <strain evidence="4">cv. Da-Ae</strain>
        <tissue evidence="3">Seedling</tissue>
    </source>
</reference>
<feature type="region of interest" description="Disordered" evidence="1">
    <location>
        <begin position="204"/>
        <end position="239"/>
    </location>
</feature>
<evidence type="ECO:0000313" key="4">
    <source>
        <dbReference type="Proteomes" id="UP000824890"/>
    </source>
</evidence>
<gene>
    <name evidence="3" type="ORF">HID58_066932</name>
</gene>
<dbReference type="Proteomes" id="UP000824890">
    <property type="component" value="Unassembled WGS sequence"/>
</dbReference>
<protein>
    <submittedName>
        <fullName evidence="3">Uncharacterized protein</fullName>
    </submittedName>
</protein>
<feature type="region of interest" description="Disordered" evidence="1">
    <location>
        <begin position="299"/>
        <end position="323"/>
    </location>
</feature>
<organism evidence="3 4">
    <name type="scientific">Brassica napus</name>
    <name type="common">Rape</name>
    <dbReference type="NCBI Taxonomy" id="3708"/>
    <lineage>
        <taxon>Eukaryota</taxon>
        <taxon>Viridiplantae</taxon>
        <taxon>Streptophyta</taxon>
        <taxon>Embryophyta</taxon>
        <taxon>Tracheophyta</taxon>
        <taxon>Spermatophyta</taxon>
        <taxon>Magnoliopsida</taxon>
        <taxon>eudicotyledons</taxon>
        <taxon>Gunneridae</taxon>
        <taxon>Pentapetalae</taxon>
        <taxon>rosids</taxon>
        <taxon>malvids</taxon>
        <taxon>Brassicales</taxon>
        <taxon>Brassicaceae</taxon>
        <taxon>Brassiceae</taxon>
        <taxon>Brassica</taxon>
    </lineage>
</organism>
<sequence>MAKARSAIDKENILVHSTTKPNVTQGNPIPPAKRLRRNEFVECKSSMRSSILIGVTFITYSFIDEVVLTLFLFVVSKLNLKFRHHQVLFLQAQYLKRTMTNNEGQHMHSQTYSNQHMNSSPLNRGIHSVLSDVTNVIPSVRTETHQSGLTPTLETTTKNTRFQSDGTRTNDFFSSRSNIHAPPSFLTTSSIPLSDTTNVWPSIRPHAQQSVRTPTFDSSKSRLTAKDKRKGKVVASGKRAKTNHAIKEPLVGVDGDGYSSEENDESIYRDYEGASEEYGEQHYDCSSEESDIESKLRVNFNDKSKERDIVAPANSTTSSKGKN</sequence>
<keyword evidence="4" id="KW-1185">Reference proteome</keyword>
<feature type="region of interest" description="Disordered" evidence="1">
    <location>
        <begin position="142"/>
        <end position="176"/>
    </location>
</feature>
<dbReference type="EMBL" id="JAGKQM010000015">
    <property type="protein sequence ID" value="KAH0879538.1"/>
    <property type="molecule type" value="Genomic_DNA"/>
</dbReference>
<feature type="non-terminal residue" evidence="3">
    <location>
        <position position="323"/>
    </location>
</feature>
<feature type="compositionally biased region" description="Low complexity" evidence="1">
    <location>
        <begin position="150"/>
        <end position="160"/>
    </location>
</feature>
<evidence type="ECO:0000313" key="3">
    <source>
        <dbReference type="EMBL" id="KAH0879538.1"/>
    </source>
</evidence>
<comment type="caution">
    <text evidence="3">The sequence shown here is derived from an EMBL/GenBank/DDBJ whole genome shotgun (WGS) entry which is preliminary data.</text>
</comment>
<feature type="compositionally biased region" description="Basic residues" evidence="1">
    <location>
        <begin position="227"/>
        <end position="239"/>
    </location>
</feature>
<keyword evidence="2" id="KW-0812">Transmembrane</keyword>
<name>A0ABQ7ZHB3_BRANA</name>
<proteinExistence type="predicted"/>
<accession>A0ABQ7ZHB3</accession>
<keyword evidence="2" id="KW-0472">Membrane</keyword>